<reference evidence="3 4" key="1">
    <citation type="submission" date="2020-07" db="EMBL/GenBank/DDBJ databases">
        <authorList>
            <person name="Sun Q."/>
        </authorList>
    </citation>
    <scope>NUCLEOTIDE SEQUENCE [LARGE SCALE GENOMIC DNA]</scope>
    <source>
        <strain evidence="3 4">MAH-1</strain>
    </source>
</reference>
<evidence type="ECO:0000313" key="3">
    <source>
        <dbReference type="EMBL" id="NYA71269.1"/>
    </source>
</evidence>
<gene>
    <name evidence="3" type="ORF">HZF10_10085</name>
</gene>
<organism evidence="3 4">
    <name type="scientific">Flavobacterium agri</name>
    <dbReference type="NCBI Taxonomy" id="2743471"/>
    <lineage>
        <taxon>Bacteria</taxon>
        <taxon>Pseudomonadati</taxon>
        <taxon>Bacteroidota</taxon>
        <taxon>Flavobacteriia</taxon>
        <taxon>Flavobacteriales</taxon>
        <taxon>Flavobacteriaceae</taxon>
        <taxon>Flavobacterium</taxon>
    </lineage>
</organism>
<dbReference type="NCBIfam" id="NF038128">
    <property type="entry name" value="choice_anch_J"/>
    <property type="match status" value="1"/>
</dbReference>
<keyword evidence="4" id="KW-1185">Reference proteome</keyword>
<feature type="chain" id="PRO_5031219417" evidence="1">
    <location>
        <begin position="25"/>
        <end position="473"/>
    </location>
</feature>
<dbReference type="AlphaFoldDB" id="A0A7Y9C6B1"/>
<name>A0A7Y9C6B1_9FLAO</name>
<dbReference type="RefSeq" id="WP_176006086.1">
    <property type="nucleotide sequence ID" value="NZ_JABWMI010000011.1"/>
</dbReference>
<keyword evidence="1" id="KW-0732">Signal</keyword>
<evidence type="ECO:0000259" key="2">
    <source>
        <dbReference type="Pfam" id="PF18942"/>
    </source>
</evidence>
<accession>A0A7Y9C6B1</accession>
<dbReference type="InterPro" id="IPR043744">
    <property type="entry name" value="DUF5689"/>
</dbReference>
<proteinExistence type="predicted"/>
<evidence type="ECO:0000313" key="4">
    <source>
        <dbReference type="Proteomes" id="UP000535020"/>
    </source>
</evidence>
<protein>
    <submittedName>
        <fullName evidence="3">Choice-of-anchor J domain-containing protein</fullName>
    </submittedName>
</protein>
<dbReference type="EMBL" id="JACBJI010000004">
    <property type="protein sequence ID" value="NYA71269.1"/>
    <property type="molecule type" value="Genomic_DNA"/>
</dbReference>
<dbReference type="Proteomes" id="UP000535020">
    <property type="component" value="Unassembled WGS sequence"/>
</dbReference>
<dbReference type="Gene3D" id="2.60.120.200">
    <property type="match status" value="1"/>
</dbReference>
<feature type="signal peptide" evidence="1">
    <location>
        <begin position="1"/>
        <end position="24"/>
    </location>
</feature>
<comment type="caution">
    <text evidence="3">The sequence shown here is derived from an EMBL/GenBank/DDBJ whole genome shotgun (WGS) entry which is preliminary data.</text>
</comment>
<sequence>MKSIIKISGLLLLSIGLFTGCVNDDDYSAPQNECVDPGLTANKSVADVKLAATSTPVEYMADDIIEGYVTSNDEKGNFYKTVYLQTLSTDGSLPIGFSLPLDLTTSFGEGFYPGRKVYIKLKGLHTAIVDGILSIGGIYQPNPNEPAEIGRLNETEWKNFVFLSCDEVAESQLVTAVNFTNLFQNQYQGLLVDIQSVQFADSSLGRKFYDVDSGGGATNHLIESATLPQTGGQEFIRFSSFASFAGQMVPEGSGTIRGVLTKYQDDFQFLVRSQSDLHLDGPRVDPYPAVGGSAIVYSGSFTENFESYSAGSNTTGQYIFPKYINDAVVGSRYWRVRSNGTPVNKFIQMTSFGGTPENNRTLFIVPVDMTAANTFKFDSRASFLVTGHNSLKVYYSMDYIPGSDITDATLVNITSNFSISTGTTSTGAFTPSGTYNIPSNLTGNGYFIFEYIGSGISDPAFTTNMDLDNIVVN</sequence>
<dbReference type="PROSITE" id="PS51257">
    <property type="entry name" value="PROKAR_LIPOPROTEIN"/>
    <property type="match status" value="1"/>
</dbReference>
<evidence type="ECO:0000256" key="1">
    <source>
        <dbReference type="SAM" id="SignalP"/>
    </source>
</evidence>
<feature type="domain" description="DUF5689" evidence="2">
    <location>
        <begin position="41"/>
        <end position="276"/>
    </location>
</feature>
<dbReference type="Pfam" id="PF18942">
    <property type="entry name" value="DUF5689"/>
    <property type="match status" value="1"/>
</dbReference>